<dbReference type="CDD" id="cd08368">
    <property type="entry name" value="LIM"/>
    <property type="match status" value="1"/>
</dbReference>
<reference evidence="8" key="1">
    <citation type="submission" date="2022-11" db="UniProtKB">
        <authorList>
            <consortium name="WormBaseParasite"/>
        </authorList>
    </citation>
    <scope>IDENTIFICATION</scope>
</reference>
<evidence type="ECO:0000313" key="7">
    <source>
        <dbReference type="Proteomes" id="UP000887563"/>
    </source>
</evidence>
<keyword evidence="5" id="KW-1133">Transmembrane helix</keyword>
<feature type="transmembrane region" description="Helical" evidence="5">
    <location>
        <begin position="148"/>
        <end position="168"/>
    </location>
</feature>
<name>A0A914KMD6_MELIC</name>
<evidence type="ECO:0000256" key="3">
    <source>
        <dbReference type="ARBA" id="ARBA00023038"/>
    </source>
</evidence>
<proteinExistence type="predicted"/>
<dbReference type="Gene3D" id="2.10.110.10">
    <property type="entry name" value="Cysteine Rich Protein"/>
    <property type="match status" value="1"/>
</dbReference>
<dbReference type="AlphaFoldDB" id="A0A914KMD6"/>
<keyword evidence="7" id="KW-1185">Reference proteome</keyword>
<keyword evidence="5" id="KW-0472">Membrane</keyword>
<dbReference type="SUPFAM" id="SSF57716">
    <property type="entry name" value="Glucocorticoid receptor-like (DNA-binding domain)"/>
    <property type="match status" value="1"/>
</dbReference>
<accession>A0A914KMD6</accession>
<evidence type="ECO:0000259" key="6">
    <source>
        <dbReference type="PROSITE" id="PS50023"/>
    </source>
</evidence>
<sequence>MSFEDFNNPNLGFCERCSCTVEISDNDLDRLYCDHCYDKISNEKCSACNQKLMGAYVDEMNKFWHVECFTCAYCGKALCANGFDGMYIEVGGHAYHQDCCFEIQLYPLLLSEFTLRLKDVTFPQKKMTADVAMQTAEVQPGVDGTFGVYTKVAVVFTLIGTFAAVFYAGSRIGKGEWS</sequence>
<dbReference type="Proteomes" id="UP000887563">
    <property type="component" value="Unplaced"/>
</dbReference>
<dbReference type="PANTHER" id="PTHR24210">
    <property type="entry name" value="LIM DOMAIN-CONTAINING PROTEIN"/>
    <property type="match status" value="1"/>
</dbReference>
<dbReference type="Pfam" id="PF00412">
    <property type="entry name" value="LIM"/>
    <property type="match status" value="1"/>
</dbReference>
<keyword evidence="1 4" id="KW-0479">Metal-binding</keyword>
<dbReference type="PROSITE" id="PS50023">
    <property type="entry name" value="LIM_DOMAIN_2"/>
    <property type="match status" value="1"/>
</dbReference>
<evidence type="ECO:0000256" key="1">
    <source>
        <dbReference type="ARBA" id="ARBA00022723"/>
    </source>
</evidence>
<evidence type="ECO:0000256" key="2">
    <source>
        <dbReference type="ARBA" id="ARBA00022833"/>
    </source>
</evidence>
<dbReference type="WBParaSite" id="Minc3s00047g02549">
    <property type="protein sequence ID" value="Minc3s00047g02549"/>
    <property type="gene ID" value="Minc3s00047g02549"/>
</dbReference>
<dbReference type="InterPro" id="IPR001781">
    <property type="entry name" value="Znf_LIM"/>
</dbReference>
<feature type="domain" description="LIM zinc-binding" evidence="6">
    <location>
        <begin position="43"/>
        <end position="107"/>
    </location>
</feature>
<dbReference type="InterPro" id="IPR017351">
    <property type="entry name" value="PINCH-1-4-like"/>
</dbReference>
<dbReference type="PANTHER" id="PTHR24210:SF0">
    <property type="entry name" value="LIM DOMAIN-CONTAINING PROTEIN"/>
    <property type="match status" value="1"/>
</dbReference>
<keyword evidence="3 4" id="KW-0440">LIM domain</keyword>
<evidence type="ECO:0000256" key="4">
    <source>
        <dbReference type="PROSITE-ProRule" id="PRU00125"/>
    </source>
</evidence>
<evidence type="ECO:0000313" key="8">
    <source>
        <dbReference type="WBParaSite" id="Minc3s00047g02549"/>
    </source>
</evidence>
<protein>
    <submittedName>
        <fullName evidence="8">LIM zinc-binding domain-containing protein</fullName>
    </submittedName>
</protein>
<keyword evidence="5" id="KW-0812">Transmembrane</keyword>
<dbReference type="GO" id="GO:0046872">
    <property type="term" value="F:metal ion binding"/>
    <property type="evidence" value="ECO:0007669"/>
    <property type="project" value="UniProtKB-KW"/>
</dbReference>
<organism evidence="7 8">
    <name type="scientific">Meloidogyne incognita</name>
    <name type="common">Southern root-knot nematode worm</name>
    <name type="synonym">Oxyuris incognita</name>
    <dbReference type="NCBI Taxonomy" id="6306"/>
    <lineage>
        <taxon>Eukaryota</taxon>
        <taxon>Metazoa</taxon>
        <taxon>Ecdysozoa</taxon>
        <taxon>Nematoda</taxon>
        <taxon>Chromadorea</taxon>
        <taxon>Rhabditida</taxon>
        <taxon>Tylenchina</taxon>
        <taxon>Tylenchomorpha</taxon>
        <taxon>Tylenchoidea</taxon>
        <taxon>Meloidogynidae</taxon>
        <taxon>Meloidogyninae</taxon>
        <taxon>Meloidogyne</taxon>
        <taxon>Meloidogyne incognita group</taxon>
    </lineage>
</organism>
<dbReference type="SMART" id="SM00132">
    <property type="entry name" value="LIM"/>
    <property type="match status" value="1"/>
</dbReference>
<keyword evidence="2 4" id="KW-0862">Zinc</keyword>
<dbReference type="PROSITE" id="PS00478">
    <property type="entry name" value="LIM_DOMAIN_1"/>
    <property type="match status" value="1"/>
</dbReference>
<evidence type="ECO:0000256" key="5">
    <source>
        <dbReference type="SAM" id="Phobius"/>
    </source>
</evidence>